<protein>
    <recommendedName>
        <fullName evidence="2">BTB domain-containing protein</fullName>
    </recommendedName>
</protein>
<keyword evidence="4" id="KW-1185">Reference proteome</keyword>
<dbReference type="SUPFAM" id="SSF54695">
    <property type="entry name" value="POZ domain"/>
    <property type="match status" value="1"/>
</dbReference>
<name>A0AAG5DYB9_ANOAO</name>
<feature type="compositionally biased region" description="Polar residues" evidence="1">
    <location>
        <begin position="171"/>
        <end position="181"/>
    </location>
</feature>
<sequence length="181" mass="19863">METHQRFVKHLALTNSEHIESIKSMLEGANDCVIISKGQKMVHTSRFLMSSHSDLLKQCLEDWPVWSGQCVISLPDASHQAVTKLIEILSVGQTNGTKKELMEVSDLARYLQITTTKRSPLRWSMSQIEDDSIDSGRQAASPAHGSGFSLNSSSRTNQQSANPGELPPQQLAPSTSSISDT</sequence>
<accession>A0AAG5DYB9</accession>
<proteinExistence type="predicted"/>
<evidence type="ECO:0000313" key="3">
    <source>
        <dbReference type="EnsemblMetazoa" id="ENSAATROPP015623"/>
    </source>
</evidence>
<evidence type="ECO:0000256" key="1">
    <source>
        <dbReference type="SAM" id="MobiDB-lite"/>
    </source>
</evidence>
<feature type="region of interest" description="Disordered" evidence="1">
    <location>
        <begin position="129"/>
        <end position="181"/>
    </location>
</feature>
<dbReference type="InterPro" id="IPR011333">
    <property type="entry name" value="SKP1/BTB/POZ_sf"/>
</dbReference>
<evidence type="ECO:0000313" key="4">
    <source>
        <dbReference type="Proteomes" id="UP000075880"/>
    </source>
</evidence>
<dbReference type="AlphaFoldDB" id="A0AAG5DYB9"/>
<dbReference type="Proteomes" id="UP000075880">
    <property type="component" value="Unassembled WGS sequence"/>
</dbReference>
<feature type="compositionally biased region" description="Polar residues" evidence="1">
    <location>
        <begin position="148"/>
        <end position="162"/>
    </location>
</feature>
<organism evidence="3 4">
    <name type="scientific">Anopheles atroparvus</name>
    <name type="common">European mosquito</name>
    <dbReference type="NCBI Taxonomy" id="41427"/>
    <lineage>
        <taxon>Eukaryota</taxon>
        <taxon>Metazoa</taxon>
        <taxon>Ecdysozoa</taxon>
        <taxon>Arthropoda</taxon>
        <taxon>Hexapoda</taxon>
        <taxon>Insecta</taxon>
        <taxon>Pterygota</taxon>
        <taxon>Neoptera</taxon>
        <taxon>Endopterygota</taxon>
        <taxon>Diptera</taxon>
        <taxon>Nematocera</taxon>
        <taxon>Culicoidea</taxon>
        <taxon>Culicidae</taxon>
        <taxon>Anophelinae</taxon>
        <taxon>Anopheles</taxon>
    </lineage>
</organism>
<dbReference type="InterPro" id="IPR000210">
    <property type="entry name" value="BTB/POZ_dom"/>
</dbReference>
<dbReference type="Gene3D" id="3.30.710.10">
    <property type="entry name" value="Potassium Channel Kv1.1, Chain A"/>
    <property type="match status" value="1"/>
</dbReference>
<feature type="domain" description="BTB" evidence="2">
    <location>
        <begin position="31"/>
        <end position="116"/>
    </location>
</feature>
<evidence type="ECO:0000259" key="2">
    <source>
        <dbReference type="Pfam" id="PF00651"/>
    </source>
</evidence>
<dbReference type="Pfam" id="PF00651">
    <property type="entry name" value="BTB"/>
    <property type="match status" value="1"/>
</dbReference>
<dbReference type="EnsemblMetazoa" id="ENSAATROPT017671">
    <property type="protein sequence ID" value="ENSAATROPP015623"/>
    <property type="gene ID" value="ENSAATROPG014434"/>
</dbReference>
<reference evidence="3" key="1">
    <citation type="submission" date="2024-04" db="UniProtKB">
        <authorList>
            <consortium name="EnsemblMetazoa"/>
        </authorList>
    </citation>
    <scope>IDENTIFICATION</scope>
    <source>
        <strain evidence="3">EBRO</strain>
    </source>
</reference>